<name>A0A0L7LV82_OPEBR</name>
<dbReference type="InterPro" id="IPR012934">
    <property type="entry name" value="Znf_AD"/>
</dbReference>
<dbReference type="Proteomes" id="UP000037510">
    <property type="component" value="Unassembled WGS sequence"/>
</dbReference>
<comment type="caution">
    <text evidence="9">The sequence shown here is derived from an EMBL/GenBank/DDBJ whole genome shotgun (WGS) entry which is preliminary data.</text>
</comment>
<gene>
    <name evidence="9" type="ORF">OBRU01_00548</name>
</gene>
<dbReference type="Gene3D" id="3.30.160.60">
    <property type="entry name" value="Classic Zinc Finger"/>
    <property type="match status" value="4"/>
</dbReference>
<dbReference type="PANTHER" id="PTHR24379">
    <property type="entry name" value="KRAB AND ZINC FINGER DOMAIN-CONTAINING"/>
    <property type="match status" value="1"/>
</dbReference>
<feature type="non-terminal residue" evidence="9">
    <location>
        <position position="515"/>
    </location>
</feature>
<evidence type="ECO:0000256" key="4">
    <source>
        <dbReference type="ARBA" id="ARBA00022833"/>
    </source>
</evidence>
<dbReference type="GO" id="GO:0008270">
    <property type="term" value="F:zinc ion binding"/>
    <property type="evidence" value="ECO:0007669"/>
    <property type="project" value="UniProtKB-UniRule"/>
</dbReference>
<dbReference type="SMART" id="SM00868">
    <property type="entry name" value="zf-AD"/>
    <property type="match status" value="1"/>
</dbReference>
<keyword evidence="2" id="KW-0677">Repeat</keyword>
<keyword evidence="10" id="KW-1185">Reference proteome</keyword>
<feature type="domain" description="C2H2-type" evidence="7">
    <location>
        <begin position="403"/>
        <end position="430"/>
    </location>
</feature>
<evidence type="ECO:0000256" key="6">
    <source>
        <dbReference type="PROSITE-ProRule" id="PRU01263"/>
    </source>
</evidence>
<keyword evidence="1 6" id="KW-0479">Metal-binding</keyword>
<dbReference type="GO" id="GO:0005634">
    <property type="term" value="C:nucleus"/>
    <property type="evidence" value="ECO:0007669"/>
    <property type="project" value="InterPro"/>
</dbReference>
<dbReference type="Pfam" id="PF00096">
    <property type="entry name" value="zf-C2H2"/>
    <property type="match status" value="2"/>
</dbReference>
<proteinExistence type="predicted"/>
<feature type="domain" description="C2H2-type" evidence="7">
    <location>
        <begin position="467"/>
        <end position="494"/>
    </location>
</feature>
<keyword evidence="3 5" id="KW-0863">Zinc-finger</keyword>
<keyword evidence="4 6" id="KW-0862">Zinc</keyword>
<dbReference type="PROSITE" id="PS51915">
    <property type="entry name" value="ZAD"/>
    <property type="match status" value="1"/>
</dbReference>
<dbReference type="SMART" id="SM00355">
    <property type="entry name" value="ZnF_C2H2"/>
    <property type="match status" value="10"/>
</dbReference>
<evidence type="ECO:0000256" key="3">
    <source>
        <dbReference type="ARBA" id="ARBA00022771"/>
    </source>
</evidence>
<feature type="domain" description="C2H2-type" evidence="7">
    <location>
        <begin position="438"/>
        <end position="465"/>
    </location>
</feature>
<dbReference type="PROSITE" id="PS50157">
    <property type="entry name" value="ZINC_FINGER_C2H2_2"/>
    <property type="match status" value="5"/>
</dbReference>
<dbReference type="EMBL" id="JTDY01000027">
    <property type="protein sequence ID" value="KOB79340.1"/>
    <property type="molecule type" value="Genomic_DNA"/>
</dbReference>
<evidence type="ECO:0000256" key="1">
    <source>
        <dbReference type="ARBA" id="ARBA00022723"/>
    </source>
</evidence>
<dbReference type="PROSITE" id="PS00028">
    <property type="entry name" value="ZINC_FINGER_C2H2_1"/>
    <property type="match status" value="7"/>
</dbReference>
<feature type="domain" description="C2H2-type" evidence="7">
    <location>
        <begin position="109"/>
        <end position="136"/>
    </location>
</feature>
<feature type="binding site" evidence="6">
    <location>
        <position position="208"/>
    </location>
    <ligand>
        <name>Zn(2+)</name>
        <dbReference type="ChEBI" id="CHEBI:29105"/>
    </ligand>
</feature>
<evidence type="ECO:0000259" key="7">
    <source>
        <dbReference type="PROSITE" id="PS50157"/>
    </source>
</evidence>
<dbReference type="InterPro" id="IPR013087">
    <property type="entry name" value="Znf_C2H2_type"/>
</dbReference>
<feature type="binding site" evidence="6">
    <location>
        <position position="252"/>
    </location>
    <ligand>
        <name>Zn(2+)</name>
        <dbReference type="ChEBI" id="CHEBI:29105"/>
    </ligand>
</feature>
<dbReference type="PANTHER" id="PTHR24379:SF121">
    <property type="entry name" value="C2H2-TYPE DOMAIN-CONTAINING PROTEIN"/>
    <property type="match status" value="1"/>
</dbReference>
<feature type="non-terminal residue" evidence="9">
    <location>
        <position position="1"/>
    </location>
</feature>
<sequence length="515" mass="60921">YNPSESNEFDLELANSLENLFEDLNNESDGREEPLAKKPKKIKKLRSETYCTSCKTDLVSQDSFIQHNIDIHSLENGLYKCFGCERVFKHRKRCLRHETEYCKALKKGYKCGICQKFLQSRGSFEKHLRAHKENKNLDLPEELFNCRKCIKQFISMDLLNEHRMIHEKDKNNWVCDRDKNTMSWKTVTLNSDIYTYEYFLTEYVCRICWCQEITSDTPEDVETDVTIAEKLFECIGVELTIHPRPAKICLSCRNEVENINEFRSFCLTTQRKLYDILQRGPQNQTKPDTNLIEDYNPSESNEFDLELANSLENLFEDLNNESDGREEPLAKKPKKIKKLRSETYCTSCKTDLVSQDSFIQHNIDIHSLENGLYKCFGCERVFKHRKRCLRHETEYCKALKKGYKCGICQKFLQSRGSFEKHLRAHKENKNLDLPEELFNCRKCIKQFISMDLLNEHRTIHEKDKNNWVCDTCGRVFTRRDYLHKHKLIHEGIKQHVCPHCGFRTIQKSSLNVHIR</sequence>
<evidence type="ECO:0000256" key="2">
    <source>
        <dbReference type="ARBA" id="ARBA00022737"/>
    </source>
</evidence>
<feature type="binding site" evidence="6">
    <location>
        <position position="205"/>
    </location>
    <ligand>
        <name>Zn(2+)</name>
        <dbReference type="ChEBI" id="CHEBI:29105"/>
    </ligand>
</feature>
<evidence type="ECO:0000313" key="10">
    <source>
        <dbReference type="Proteomes" id="UP000037510"/>
    </source>
</evidence>
<evidence type="ECO:0000259" key="8">
    <source>
        <dbReference type="PROSITE" id="PS51915"/>
    </source>
</evidence>
<dbReference type="InterPro" id="IPR036236">
    <property type="entry name" value="Znf_C2H2_sf"/>
</dbReference>
<dbReference type="AlphaFoldDB" id="A0A0L7LV82"/>
<dbReference type="SUPFAM" id="SSF57716">
    <property type="entry name" value="Glucocorticoid receptor-like (DNA-binding domain)"/>
    <property type="match status" value="1"/>
</dbReference>
<reference evidence="9 10" key="1">
    <citation type="journal article" date="2015" name="Genome Biol. Evol.">
        <title>The genome of winter moth (Operophtera brumata) provides a genomic perspective on sexual dimorphism and phenology.</title>
        <authorList>
            <person name="Derks M.F."/>
            <person name="Smit S."/>
            <person name="Salis L."/>
            <person name="Schijlen E."/>
            <person name="Bossers A."/>
            <person name="Mateman C."/>
            <person name="Pijl A.S."/>
            <person name="de Ridder D."/>
            <person name="Groenen M.A."/>
            <person name="Visser M.E."/>
            <person name="Megens H.J."/>
        </authorList>
    </citation>
    <scope>NUCLEOTIDE SEQUENCE [LARGE SCALE GENOMIC DNA]</scope>
    <source>
        <strain evidence="9">WM2013NL</strain>
        <tissue evidence="9">Head and thorax</tissue>
    </source>
</reference>
<dbReference type="SUPFAM" id="SSF57667">
    <property type="entry name" value="beta-beta-alpha zinc fingers"/>
    <property type="match status" value="3"/>
</dbReference>
<accession>A0A0L7LV82</accession>
<feature type="domain" description="C2H2-type" evidence="7">
    <location>
        <begin position="144"/>
        <end position="171"/>
    </location>
</feature>
<organism evidence="9 10">
    <name type="scientific">Operophtera brumata</name>
    <name type="common">Winter moth</name>
    <name type="synonym">Phalaena brumata</name>
    <dbReference type="NCBI Taxonomy" id="104452"/>
    <lineage>
        <taxon>Eukaryota</taxon>
        <taxon>Metazoa</taxon>
        <taxon>Ecdysozoa</taxon>
        <taxon>Arthropoda</taxon>
        <taxon>Hexapoda</taxon>
        <taxon>Insecta</taxon>
        <taxon>Pterygota</taxon>
        <taxon>Neoptera</taxon>
        <taxon>Endopterygota</taxon>
        <taxon>Lepidoptera</taxon>
        <taxon>Glossata</taxon>
        <taxon>Ditrysia</taxon>
        <taxon>Geometroidea</taxon>
        <taxon>Geometridae</taxon>
        <taxon>Larentiinae</taxon>
        <taxon>Operophtera</taxon>
    </lineage>
</organism>
<feature type="binding site" evidence="6">
    <location>
        <position position="249"/>
    </location>
    <ligand>
        <name>Zn(2+)</name>
        <dbReference type="ChEBI" id="CHEBI:29105"/>
    </ligand>
</feature>
<dbReference type="Pfam" id="PF07776">
    <property type="entry name" value="zf-AD"/>
    <property type="match status" value="1"/>
</dbReference>
<evidence type="ECO:0000256" key="5">
    <source>
        <dbReference type="PROSITE-ProRule" id="PRU00042"/>
    </source>
</evidence>
<evidence type="ECO:0000313" key="9">
    <source>
        <dbReference type="EMBL" id="KOB79340.1"/>
    </source>
</evidence>
<protein>
    <submittedName>
        <fullName evidence="9">Uncharacterized protein</fullName>
    </submittedName>
</protein>
<feature type="domain" description="ZAD" evidence="8">
    <location>
        <begin position="203"/>
        <end position="276"/>
    </location>
</feature>
<dbReference type="STRING" id="104452.A0A0L7LV82"/>